<accession>A0A284R3D1</accession>
<name>A0A284R3D1_ARMOS</name>
<gene>
    <name evidence="1" type="ORF">ARMOST_06564</name>
</gene>
<proteinExistence type="predicted"/>
<protein>
    <submittedName>
        <fullName evidence="1">Uncharacterized protein</fullName>
    </submittedName>
</protein>
<dbReference type="EMBL" id="FUEG01000004">
    <property type="protein sequence ID" value="SJL03216.1"/>
    <property type="molecule type" value="Genomic_DNA"/>
</dbReference>
<dbReference type="AlphaFoldDB" id="A0A284R3D1"/>
<keyword evidence="2" id="KW-1185">Reference proteome</keyword>
<sequence length="146" mass="16731">MPKIAAFLRVKSGFLCSDRGKHILHSVFRALFLTLKERPNEMSQHFEVSFFRSENVSAPAVKRKRSIFHMNDHFSLRKTPGSFAAVTAIIESDGGGRGWLLRTRLRVNCSYKIAKTIIHILCSPELMVEAFEWYSLDCLDAKPMNR</sequence>
<evidence type="ECO:0000313" key="2">
    <source>
        <dbReference type="Proteomes" id="UP000219338"/>
    </source>
</evidence>
<evidence type="ECO:0000313" key="1">
    <source>
        <dbReference type="EMBL" id="SJL03216.1"/>
    </source>
</evidence>
<reference evidence="2" key="1">
    <citation type="journal article" date="2017" name="Nat. Ecol. Evol.">
        <title>Genome expansion and lineage-specific genetic innovations in the forest pathogenic fungi Armillaria.</title>
        <authorList>
            <person name="Sipos G."/>
            <person name="Prasanna A.N."/>
            <person name="Walter M.C."/>
            <person name="O'Connor E."/>
            <person name="Balint B."/>
            <person name="Krizsan K."/>
            <person name="Kiss B."/>
            <person name="Hess J."/>
            <person name="Varga T."/>
            <person name="Slot J."/>
            <person name="Riley R."/>
            <person name="Boka B."/>
            <person name="Rigling D."/>
            <person name="Barry K."/>
            <person name="Lee J."/>
            <person name="Mihaltcheva S."/>
            <person name="LaButti K."/>
            <person name="Lipzen A."/>
            <person name="Waldron R."/>
            <person name="Moloney N.M."/>
            <person name="Sperisen C."/>
            <person name="Kredics L."/>
            <person name="Vagvoelgyi C."/>
            <person name="Patrignani A."/>
            <person name="Fitzpatrick D."/>
            <person name="Nagy I."/>
            <person name="Doyle S."/>
            <person name="Anderson J.B."/>
            <person name="Grigoriev I.V."/>
            <person name="Gueldener U."/>
            <person name="Muensterkoetter M."/>
            <person name="Nagy L.G."/>
        </authorList>
    </citation>
    <scope>NUCLEOTIDE SEQUENCE [LARGE SCALE GENOMIC DNA]</scope>
    <source>
        <strain evidence="2">C18/9</strain>
    </source>
</reference>
<dbReference type="Proteomes" id="UP000219338">
    <property type="component" value="Unassembled WGS sequence"/>
</dbReference>
<organism evidence="1 2">
    <name type="scientific">Armillaria ostoyae</name>
    <name type="common">Armillaria root rot fungus</name>
    <dbReference type="NCBI Taxonomy" id="47428"/>
    <lineage>
        <taxon>Eukaryota</taxon>
        <taxon>Fungi</taxon>
        <taxon>Dikarya</taxon>
        <taxon>Basidiomycota</taxon>
        <taxon>Agaricomycotina</taxon>
        <taxon>Agaricomycetes</taxon>
        <taxon>Agaricomycetidae</taxon>
        <taxon>Agaricales</taxon>
        <taxon>Marasmiineae</taxon>
        <taxon>Physalacriaceae</taxon>
        <taxon>Armillaria</taxon>
    </lineage>
</organism>